<feature type="non-terminal residue" evidence="1">
    <location>
        <position position="1"/>
    </location>
</feature>
<name>A0ACC1JKH8_9FUNG</name>
<accession>A0ACC1JKH8</accession>
<sequence length="329" mass="34878">GRVGGRYGGGAQRDVDEFGRERRGRPHQRKPYERPSRGGYRGGGHGGHGRGDGGQAGQADEPQDVESRLSSLIVKVGDRNAPTLQNNLEALSVVLEKDYAAHEVTVLQTFRQCVLELPWRVTVYATLAGLLNAKSSGMGAKVVALMHAVLRRELAAGNWSAVKVLMRFFALLVGTNAISAGSLLAMLDVFLDPAAGAPPSAQSSCYVFIAMSTLLWAGRSLRDAAPAELDARLQAATQYVQRLGEATQGSNLTTVFHDAPPKGPNGLAALLDVLRAVAADGWRIDAVVAPNALFTADFAAATQHELPPLELPAGLAPGAFRTPPEYVQL</sequence>
<evidence type="ECO:0000313" key="1">
    <source>
        <dbReference type="EMBL" id="KAJ2761139.1"/>
    </source>
</evidence>
<comment type="caution">
    <text evidence="1">The sequence shown here is derived from an EMBL/GenBank/DDBJ whole genome shotgun (WGS) entry which is preliminary data.</text>
</comment>
<feature type="non-terminal residue" evidence="1">
    <location>
        <position position="329"/>
    </location>
</feature>
<proteinExistence type="predicted"/>
<dbReference type="Proteomes" id="UP001140234">
    <property type="component" value="Unassembled WGS sequence"/>
</dbReference>
<evidence type="ECO:0000313" key="2">
    <source>
        <dbReference type="Proteomes" id="UP001140234"/>
    </source>
</evidence>
<keyword evidence="2" id="KW-1185">Reference proteome</keyword>
<organism evidence="1 2">
    <name type="scientific">Coemansia nantahalensis</name>
    <dbReference type="NCBI Taxonomy" id="2789366"/>
    <lineage>
        <taxon>Eukaryota</taxon>
        <taxon>Fungi</taxon>
        <taxon>Fungi incertae sedis</taxon>
        <taxon>Zoopagomycota</taxon>
        <taxon>Kickxellomycotina</taxon>
        <taxon>Kickxellomycetes</taxon>
        <taxon>Kickxellales</taxon>
        <taxon>Kickxellaceae</taxon>
        <taxon>Coemansia</taxon>
    </lineage>
</organism>
<protein>
    <submittedName>
        <fullName evidence="1">Nuclear cap-binding protein subunit 1</fullName>
    </submittedName>
</protein>
<reference evidence="1" key="1">
    <citation type="submission" date="2022-07" db="EMBL/GenBank/DDBJ databases">
        <title>Phylogenomic reconstructions and comparative analyses of Kickxellomycotina fungi.</title>
        <authorList>
            <person name="Reynolds N.K."/>
            <person name="Stajich J.E."/>
            <person name="Barry K."/>
            <person name="Grigoriev I.V."/>
            <person name="Crous P."/>
            <person name="Smith M.E."/>
        </authorList>
    </citation>
    <scope>NUCLEOTIDE SEQUENCE</scope>
    <source>
        <strain evidence="1">CBS 109366</strain>
    </source>
</reference>
<gene>
    <name evidence="1" type="primary">cbc1_2</name>
    <name evidence="1" type="ORF">IWQ57_006126</name>
</gene>
<dbReference type="EMBL" id="JANBUJ010003304">
    <property type="protein sequence ID" value="KAJ2761139.1"/>
    <property type="molecule type" value="Genomic_DNA"/>
</dbReference>